<dbReference type="AlphaFoldDB" id="A0A8J6XLD0"/>
<protein>
    <submittedName>
        <fullName evidence="1">Uncharacterized protein</fullName>
    </submittedName>
</protein>
<evidence type="ECO:0000313" key="2">
    <source>
        <dbReference type="Proteomes" id="UP000629098"/>
    </source>
</evidence>
<evidence type="ECO:0000313" key="1">
    <source>
        <dbReference type="EMBL" id="MBD2773764.1"/>
    </source>
</evidence>
<dbReference type="RefSeq" id="WP_190829942.1">
    <property type="nucleotide sequence ID" value="NZ_CAWPPI010000060.1"/>
</dbReference>
<proteinExistence type="predicted"/>
<sequence>MVSRLELPYFGDSPAIDAAVLSLLVTDPTTDQRGFPRVSNGRAVRSAFEFSAPKA</sequence>
<reference evidence="1" key="1">
    <citation type="submission" date="2020-09" db="EMBL/GenBank/DDBJ databases">
        <title>Iningainema tapete sp. nov. (Scytonemataceae, Cyanobacteria) from greenhouses in central Florida (USA) produces two types of nodularin with biosynthetic potential for microcystin-LR and anabaenopeptins.</title>
        <authorList>
            <person name="Berthold D.E."/>
            <person name="Lefler F.W."/>
            <person name="Huang I.-S."/>
            <person name="Abdulla H."/>
            <person name="Zimba P.V."/>
            <person name="Laughinghouse H.D. IV."/>
        </authorList>
    </citation>
    <scope>NUCLEOTIDE SEQUENCE</scope>
    <source>
        <strain evidence="1">BLCCT55</strain>
    </source>
</reference>
<name>A0A8J6XLD0_9CYAN</name>
<dbReference type="InterPro" id="IPR059226">
    <property type="entry name" value="Choice_anch_Q_dom"/>
</dbReference>
<dbReference type="Proteomes" id="UP000629098">
    <property type="component" value="Unassembled WGS sequence"/>
</dbReference>
<dbReference type="EMBL" id="JACXAE010000060">
    <property type="protein sequence ID" value="MBD2773764.1"/>
    <property type="molecule type" value="Genomic_DNA"/>
</dbReference>
<dbReference type="NCBIfam" id="NF041518">
    <property type="entry name" value="choice_anch_Q"/>
    <property type="match status" value="1"/>
</dbReference>
<gene>
    <name evidence="1" type="ORF">ICL16_17220</name>
</gene>
<comment type="caution">
    <text evidence="1">The sequence shown here is derived from an EMBL/GenBank/DDBJ whole genome shotgun (WGS) entry which is preliminary data.</text>
</comment>
<keyword evidence="2" id="KW-1185">Reference proteome</keyword>
<accession>A0A8J6XLD0</accession>
<organism evidence="1 2">
    <name type="scientific">Iningainema tapete BLCC-T55</name>
    <dbReference type="NCBI Taxonomy" id="2748662"/>
    <lineage>
        <taxon>Bacteria</taxon>
        <taxon>Bacillati</taxon>
        <taxon>Cyanobacteriota</taxon>
        <taxon>Cyanophyceae</taxon>
        <taxon>Nostocales</taxon>
        <taxon>Scytonemataceae</taxon>
        <taxon>Iningainema tapete</taxon>
    </lineage>
</organism>